<gene>
    <name evidence="1" type="ORF">DERYTH_LOCUS9209</name>
</gene>
<dbReference type="EMBL" id="CAJVPY010004972">
    <property type="protein sequence ID" value="CAG8632312.1"/>
    <property type="molecule type" value="Genomic_DNA"/>
</dbReference>
<dbReference type="Gene3D" id="3.40.50.300">
    <property type="entry name" value="P-loop containing nucleotide triphosphate hydrolases"/>
    <property type="match status" value="1"/>
</dbReference>
<name>A0A9N9DAV5_9GLOM</name>
<evidence type="ECO:0000313" key="2">
    <source>
        <dbReference type="Proteomes" id="UP000789405"/>
    </source>
</evidence>
<sequence length="450" mass="50974">MLEGRPQCIIAIGKTGNGKSFTGTIFGARDAIVGNSSSSQTTKVTVYDIGDSNFYVDTPGFDDSDEAKSDDDIARLIFRTLLDEEIYSITTILWFVATGIKATASFKREARFIESLAKDHDGNVWDNTIIVTKGDKIENGPREAAKEIAKSEYDMKKKRSSQLPDKNDLLIKTRDFAILLFESLESTSVYVENKFTSDHLNKYNIFKRSEPDRILAKYNALMKEHPANPIKINFRKVKCSNCPEETDPRLAIPECHLEAESFHSETTKTHLHNIIRAHPNILEEYHPDSLKTYHPGSNMFVHTDTPIDSQVNFVQCVIRFTTLGIINPMTPGYWKCCEKDLSSRGCMKVYSCCKKYNDGCCNKYKCCDGNIYSKGCKKRYRCCNGFRASEGCQYIYDVCKHKAGEQPCCTICKDCNQTLDKNGCKMRCRNCKGSQSMKGCIKTEHTFNFS</sequence>
<dbReference type="AlphaFoldDB" id="A0A9N9DAV5"/>
<dbReference type="Proteomes" id="UP000789405">
    <property type="component" value="Unassembled WGS sequence"/>
</dbReference>
<keyword evidence="2" id="KW-1185">Reference proteome</keyword>
<dbReference type="InterPro" id="IPR027417">
    <property type="entry name" value="P-loop_NTPase"/>
</dbReference>
<evidence type="ECO:0000313" key="1">
    <source>
        <dbReference type="EMBL" id="CAG8632312.1"/>
    </source>
</evidence>
<accession>A0A9N9DAV5</accession>
<comment type="caution">
    <text evidence="1">The sequence shown here is derived from an EMBL/GenBank/DDBJ whole genome shotgun (WGS) entry which is preliminary data.</text>
</comment>
<proteinExistence type="predicted"/>
<reference evidence="1" key="1">
    <citation type="submission" date="2021-06" db="EMBL/GenBank/DDBJ databases">
        <authorList>
            <person name="Kallberg Y."/>
            <person name="Tangrot J."/>
            <person name="Rosling A."/>
        </authorList>
    </citation>
    <scope>NUCLEOTIDE SEQUENCE</scope>
    <source>
        <strain evidence="1">MA453B</strain>
    </source>
</reference>
<dbReference type="OrthoDB" id="8954335at2759"/>
<dbReference type="SUPFAM" id="SSF52540">
    <property type="entry name" value="P-loop containing nucleoside triphosphate hydrolases"/>
    <property type="match status" value="1"/>
</dbReference>
<organism evidence="1 2">
    <name type="scientific">Dentiscutata erythropus</name>
    <dbReference type="NCBI Taxonomy" id="1348616"/>
    <lineage>
        <taxon>Eukaryota</taxon>
        <taxon>Fungi</taxon>
        <taxon>Fungi incertae sedis</taxon>
        <taxon>Mucoromycota</taxon>
        <taxon>Glomeromycotina</taxon>
        <taxon>Glomeromycetes</taxon>
        <taxon>Diversisporales</taxon>
        <taxon>Gigasporaceae</taxon>
        <taxon>Dentiscutata</taxon>
    </lineage>
</organism>
<protein>
    <submittedName>
        <fullName evidence="1">18425_t:CDS:1</fullName>
    </submittedName>
</protein>